<evidence type="ECO:0000313" key="2">
    <source>
        <dbReference type="Proteomes" id="UP001062846"/>
    </source>
</evidence>
<keyword evidence="2" id="KW-1185">Reference proteome</keyword>
<sequence length="218" mass="24515">MKLSRDGLLSPPSTSATCGSGEKPTDPTIHACRPTKILCVSLYHRLLIKVQNCYPLSPRNTLVYVCKKYSFPRLHSLLLIAKLRSSIIVVRLRMLDMPHGSLKLPQGQHIFCEFRTLHIPGIELNPPALEALKRMHMLAADPGIRYYFGHFVKMAQAIWAPSDLLLTSHFGTDSAISQLLSSLPVTLLTVLNRQFGWQWHHHSSRSIIPNATSKLKGY</sequence>
<comment type="caution">
    <text evidence="1">The sequence shown here is derived from an EMBL/GenBank/DDBJ whole genome shotgun (WGS) entry which is preliminary data.</text>
</comment>
<accession>A0ACC0M302</accession>
<organism evidence="1 2">
    <name type="scientific">Rhododendron molle</name>
    <name type="common">Chinese azalea</name>
    <name type="synonym">Azalea mollis</name>
    <dbReference type="NCBI Taxonomy" id="49168"/>
    <lineage>
        <taxon>Eukaryota</taxon>
        <taxon>Viridiplantae</taxon>
        <taxon>Streptophyta</taxon>
        <taxon>Embryophyta</taxon>
        <taxon>Tracheophyta</taxon>
        <taxon>Spermatophyta</taxon>
        <taxon>Magnoliopsida</taxon>
        <taxon>eudicotyledons</taxon>
        <taxon>Gunneridae</taxon>
        <taxon>Pentapetalae</taxon>
        <taxon>asterids</taxon>
        <taxon>Ericales</taxon>
        <taxon>Ericaceae</taxon>
        <taxon>Ericoideae</taxon>
        <taxon>Rhodoreae</taxon>
        <taxon>Rhododendron</taxon>
    </lineage>
</organism>
<gene>
    <name evidence="1" type="ORF">RHMOL_Rhmol10G0135300</name>
</gene>
<name>A0ACC0M302_RHOML</name>
<protein>
    <submittedName>
        <fullName evidence="1">Uncharacterized protein</fullName>
    </submittedName>
</protein>
<dbReference type="EMBL" id="CM046397">
    <property type="protein sequence ID" value="KAI8534936.1"/>
    <property type="molecule type" value="Genomic_DNA"/>
</dbReference>
<proteinExistence type="predicted"/>
<evidence type="ECO:0000313" key="1">
    <source>
        <dbReference type="EMBL" id="KAI8534936.1"/>
    </source>
</evidence>
<reference evidence="1" key="1">
    <citation type="submission" date="2022-02" db="EMBL/GenBank/DDBJ databases">
        <title>Plant Genome Project.</title>
        <authorList>
            <person name="Zhang R.-G."/>
        </authorList>
    </citation>
    <scope>NUCLEOTIDE SEQUENCE</scope>
    <source>
        <strain evidence="1">AT1</strain>
    </source>
</reference>
<dbReference type="Proteomes" id="UP001062846">
    <property type="component" value="Chromosome 10"/>
</dbReference>